<dbReference type="Gene3D" id="3.40.50.2000">
    <property type="entry name" value="Glycogen Phosphorylase B"/>
    <property type="match status" value="2"/>
</dbReference>
<dbReference type="GO" id="GO:0008194">
    <property type="term" value="F:UDP-glycosyltransferase activity"/>
    <property type="evidence" value="ECO:0007669"/>
    <property type="project" value="TreeGrafter"/>
</dbReference>
<name>A0AAN6V1U2_9PEZI</name>
<dbReference type="AlphaFoldDB" id="A0AAN6V1U2"/>
<dbReference type="Proteomes" id="UP001302676">
    <property type="component" value="Unassembled WGS sequence"/>
</dbReference>
<keyword evidence="5" id="KW-1185">Reference proteome</keyword>
<reference evidence="4" key="2">
    <citation type="submission" date="2023-05" db="EMBL/GenBank/DDBJ databases">
        <authorList>
            <consortium name="Lawrence Berkeley National Laboratory"/>
            <person name="Steindorff A."/>
            <person name="Hensen N."/>
            <person name="Bonometti L."/>
            <person name="Westerberg I."/>
            <person name="Brannstrom I.O."/>
            <person name="Guillou S."/>
            <person name="Cros-Aarteil S."/>
            <person name="Calhoun S."/>
            <person name="Haridas S."/>
            <person name="Kuo A."/>
            <person name="Mondo S."/>
            <person name="Pangilinan J."/>
            <person name="Riley R."/>
            <person name="Labutti K."/>
            <person name="Andreopoulos B."/>
            <person name="Lipzen A."/>
            <person name="Chen C."/>
            <person name="Yanf M."/>
            <person name="Daum C."/>
            <person name="Ng V."/>
            <person name="Clum A."/>
            <person name="Ohm R."/>
            <person name="Martin F."/>
            <person name="Silar P."/>
            <person name="Natvig D."/>
            <person name="Lalanne C."/>
            <person name="Gautier V."/>
            <person name="Ament-Velasquez S.L."/>
            <person name="Kruys A."/>
            <person name="Hutchinson M.I."/>
            <person name="Powell A.J."/>
            <person name="Barry K."/>
            <person name="Miller A.N."/>
            <person name="Grigoriev I.V."/>
            <person name="Debuchy R."/>
            <person name="Gladieux P."/>
            <person name="Thoren M.H."/>
            <person name="Johannesson H."/>
        </authorList>
    </citation>
    <scope>NUCLEOTIDE SEQUENCE</scope>
    <source>
        <strain evidence="4">CBS 141.50</strain>
    </source>
</reference>
<accession>A0AAN6V1U2</accession>
<evidence type="ECO:0000259" key="3">
    <source>
        <dbReference type="Pfam" id="PF06722"/>
    </source>
</evidence>
<reference evidence="4" key="1">
    <citation type="journal article" date="2023" name="Mol. Phylogenet. Evol.">
        <title>Genome-scale phylogeny and comparative genomics of the fungal order Sordariales.</title>
        <authorList>
            <person name="Hensen N."/>
            <person name="Bonometti L."/>
            <person name="Westerberg I."/>
            <person name="Brannstrom I.O."/>
            <person name="Guillou S."/>
            <person name="Cros-Aarteil S."/>
            <person name="Calhoun S."/>
            <person name="Haridas S."/>
            <person name="Kuo A."/>
            <person name="Mondo S."/>
            <person name="Pangilinan J."/>
            <person name="Riley R."/>
            <person name="LaButti K."/>
            <person name="Andreopoulos B."/>
            <person name="Lipzen A."/>
            <person name="Chen C."/>
            <person name="Yan M."/>
            <person name="Daum C."/>
            <person name="Ng V."/>
            <person name="Clum A."/>
            <person name="Steindorff A."/>
            <person name="Ohm R.A."/>
            <person name="Martin F."/>
            <person name="Silar P."/>
            <person name="Natvig D.O."/>
            <person name="Lalanne C."/>
            <person name="Gautier V."/>
            <person name="Ament-Velasquez S.L."/>
            <person name="Kruys A."/>
            <person name="Hutchinson M.I."/>
            <person name="Powell A.J."/>
            <person name="Barry K."/>
            <person name="Miller A.N."/>
            <person name="Grigoriev I.V."/>
            <person name="Debuchy R."/>
            <person name="Gladieux P."/>
            <person name="Hiltunen Thoren M."/>
            <person name="Johannesson H."/>
        </authorList>
    </citation>
    <scope>NUCLEOTIDE SEQUENCE</scope>
    <source>
        <strain evidence="4">CBS 141.50</strain>
    </source>
</reference>
<evidence type="ECO:0000256" key="1">
    <source>
        <dbReference type="ARBA" id="ARBA00022676"/>
    </source>
</evidence>
<feature type="domain" description="Erythromycin biosynthesis protein CIII-like C-terminal" evidence="3">
    <location>
        <begin position="378"/>
        <end position="449"/>
    </location>
</feature>
<organism evidence="4 5">
    <name type="scientific">Dichotomopilus funicola</name>
    <dbReference type="NCBI Taxonomy" id="1934379"/>
    <lineage>
        <taxon>Eukaryota</taxon>
        <taxon>Fungi</taxon>
        <taxon>Dikarya</taxon>
        <taxon>Ascomycota</taxon>
        <taxon>Pezizomycotina</taxon>
        <taxon>Sordariomycetes</taxon>
        <taxon>Sordariomycetidae</taxon>
        <taxon>Sordariales</taxon>
        <taxon>Chaetomiaceae</taxon>
        <taxon>Dichotomopilus</taxon>
    </lineage>
</organism>
<dbReference type="EMBL" id="MU853589">
    <property type="protein sequence ID" value="KAK4143189.1"/>
    <property type="molecule type" value="Genomic_DNA"/>
</dbReference>
<keyword evidence="2" id="KW-0808">Transferase</keyword>
<evidence type="ECO:0000313" key="4">
    <source>
        <dbReference type="EMBL" id="KAK4143189.1"/>
    </source>
</evidence>
<dbReference type="InterPro" id="IPR010610">
    <property type="entry name" value="EryCIII-like_C"/>
</dbReference>
<dbReference type="SUPFAM" id="SSF53756">
    <property type="entry name" value="UDP-Glycosyltransferase/glycogen phosphorylase"/>
    <property type="match status" value="1"/>
</dbReference>
<gene>
    <name evidence="4" type="ORF">C8A04DRAFT_37726</name>
</gene>
<sequence>MPKILLVTNSEHGQANVFLAVGHGLQALDPTTEVRFASFAPIADAVASASAYSVQTNPGAAPWKFEQLDGVDFMNATNNKEDQNRIGDSIEKRPSFSSVKEILRKLSVLLLPWSGPEFVVVYKSLVRIYEETRPDLVVIDSLFAPALTAARHLGWNHLVFSPNTLKDFAAAHQPKAAVLWKFPMMGSAFEFPVPLKQIPLNIFYVFYQIYHSITDRTIKTAATHIKAETGARLITFTDLLLKPRPDDKVLVSNRPEIEFPLAVIPKHLFPCGPVIRPVPPVKDVDPELDVWLARGPTVFISLGTHRFMKEDEALEMAGAIKQLLDAGDAHKGDIVEGVSGKLQVLWKLKRHRPSEPKLYEVGPGSKVYEVLRPAIEADRLRIVDWVKPEPSAVLMAKTVVCSINHGGANSFHDALTSGVPQVVIPPWLDCYDFATRAEFLGIGRWGSKQAMPRCTTAELGPILVDVVLGPNAKAMRTKVQELAALCGQTPGVEVAAAQLLEAASGKKVDWSSSE</sequence>
<evidence type="ECO:0000313" key="5">
    <source>
        <dbReference type="Proteomes" id="UP001302676"/>
    </source>
</evidence>
<dbReference type="PANTHER" id="PTHR48043:SF145">
    <property type="entry name" value="FI06409P-RELATED"/>
    <property type="match status" value="1"/>
</dbReference>
<dbReference type="GeneID" id="87820605"/>
<keyword evidence="1" id="KW-0328">Glycosyltransferase</keyword>
<protein>
    <recommendedName>
        <fullName evidence="3">Erythromycin biosynthesis protein CIII-like C-terminal domain-containing protein</fullName>
    </recommendedName>
</protein>
<dbReference type="InterPro" id="IPR050271">
    <property type="entry name" value="UDP-glycosyltransferase"/>
</dbReference>
<evidence type="ECO:0000256" key="2">
    <source>
        <dbReference type="ARBA" id="ARBA00022679"/>
    </source>
</evidence>
<proteinExistence type="predicted"/>
<comment type="caution">
    <text evidence="4">The sequence shown here is derived from an EMBL/GenBank/DDBJ whole genome shotgun (WGS) entry which is preliminary data.</text>
</comment>
<dbReference type="RefSeq" id="XP_062636560.1">
    <property type="nucleotide sequence ID" value="XM_062783992.1"/>
</dbReference>
<dbReference type="Pfam" id="PF06722">
    <property type="entry name" value="EryCIII-like_C"/>
    <property type="match status" value="1"/>
</dbReference>
<dbReference type="PANTHER" id="PTHR48043">
    <property type="entry name" value="EG:EG0003.4 PROTEIN-RELATED"/>
    <property type="match status" value="1"/>
</dbReference>